<gene>
    <name evidence="2" type="primary">AlNc14C70G4828</name>
    <name evidence="2" type="ORF">ALNC14_055300</name>
</gene>
<dbReference type="InterPro" id="IPR000953">
    <property type="entry name" value="Chromo/chromo_shadow_dom"/>
</dbReference>
<accession>F0WDV9</accession>
<organism evidence="2">
    <name type="scientific">Albugo laibachii Nc14</name>
    <dbReference type="NCBI Taxonomy" id="890382"/>
    <lineage>
        <taxon>Eukaryota</taxon>
        <taxon>Sar</taxon>
        <taxon>Stramenopiles</taxon>
        <taxon>Oomycota</taxon>
        <taxon>Peronosporomycetes</taxon>
        <taxon>Albuginales</taxon>
        <taxon>Albuginaceae</taxon>
        <taxon>Albugo</taxon>
    </lineage>
</organism>
<protein>
    <submittedName>
        <fullName evidence="2">AlNc14C70G4828 protein</fullName>
    </submittedName>
</protein>
<dbReference type="HOGENOM" id="CLU_078661_2_0_1"/>
<dbReference type="EMBL" id="FR824115">
    <property type="protein sequence ID" value="CCA19387.1"/>
    <property type="molecule type" value="Genomic_DNA"/>
</dbReference>
<dbReference type="AlphaFoldDB" id="F0WDV9"/>
<proteinExistence type="predicted"/>
<feature type="domain" description="Chromo" evidence="1">
    <location>
        <begin position="85"/>
        <end position="122"/>
    </location>
</feature>
<evidence type="ECO:0000259" key="1">
    <source>
        <dbReference type="PROSITE" id="PS50013"/>
    </source>
</evidence>
<dbReference type="SUPFAM" id="SSF54160">
    <property type="entry name" value="Chromo domain-like"/>
    <property type="match status" value="1"/>
</dbReference>
<reference evidence="2" key="2">
    <citation type="submission" date="2011-02" db="EMBL/GenBank/DDBJ databases">
        <authorList>
            <person name="MacLean D."/>
        </authorList>
    </citation>
    <scope>NUCLEOTIDE SEQUENCE</scope>
</reference>
<evidence type="ECO:0000313" key="2">
    <source>
        <dbReference type="EMBL" id="CCA19387.1"/>
    </source>
</evidence>
<reference evidence="2" key="1">
    <citation type="journal article" date="2011" name="PLoS Biol.">
        <title>Gene gain and loss during evolution of obligate parasitism in the white rust pathogen of Arabidopsis thaliana.</title>
        <authorList>
            <person name="Kemen E."/>
            <person name="Gardiner A."/>
            <person name="Schultz-Larsen T."/>
            <person name="Kemen A.C."/>
            <person name="Balmuth A.L."/>
            <person name="Robert-Seilaniantz A."/>
            <person name="Bailey K."/>
            <person name="Holub E."/>
            <person name="Studholme D.J."/>
            <person name="Maclean D."/>
            <person name="Jones J.D."/>
        </authorList>
    </citation>
    <scope>NUCLEOTIDE SEQUENCE</scope>
</reference>
<sequence length="122" mass="13882">MALFSPGDFVIYADEWAQADRKLKKQWNGPAQVENTISKWIFELCHLLAGATKEVHASRLRIYAEKELQVTGDLLDMVANNSEGHVAHHFASNRFDKPANRYEVLVDWRGITAVEATWEPAE</sequence>
<dbReference type="InterPro" id="IPR016197">
    <property type="entry name" value="Chromo-like_dom_sf"/>
</dbReference>
<dbReference type="PROSITE" id="PS50013">
    <property type="entry name" value="CHROMO_2"/>
    <property type="match status" value="1"/>
</dbReference>
<name>F0WDV9_9STRA</name>